<keyword evidence="5" id="KW-0472">Membrane</keyword>
<feature type="region of interest" description="Disordered" evidence="6">
    <location>
        <begin position="165"/>
        <end position="189"/>
    </location>
</feature>
<evidence type="ECO:0000256" key="3">
    <source>
        <dbReference type="ARBA" id="ARBA00022729"/>
    </source>
</evidence>
<keyword evidence="4" id="KW-0677">Repeat</keyword>
<dbReference type="Proteomes" id="UP001231189">
    <property type="component" value="Unassembled WGS sequence"/>
</dbReference>
<dbReference type="Pfam" id="PF08263">
    <property type="entry name" value="LRRNT_2"/>
    <property type="match status" value="1"/>
</dbReference>
<dbReference type="PRINTS" id="PR00019">
    <property type="entry name" value="LEURICHRPT"/>
</dbReference>
<evidence type="ECO:0000313" key="9">
    <source>
        <dbReference type="EMBL" id="KAK1697310.1"/>
    </source>
</evidence>
<evidence type="ECO:0000259" key="8">
    <source>
        <dbReference type="Pfam" id="PF08263"/>
    </source>
</evidence>
<keyword evidence="2" id="KW-0433">Leucine-rich repeat</keyword>
<evidence type="ECO:0000256" key="2">
    <source>
        <dbReference type="ARBA" id="ARBA00022614"/>
    </source>
</evidence>
<feature type="chain" id="PRO_5042004829" description="Leucine-rich repeat-containing N-terminal plant-type domain-containing protein" evidence="7">
    <location>
        <begin position="23"/>
        <end position="189"/>
    </location>
</feature>
<evidence type="ECO:0000256" key="5">
    <source>
        <dbReference type="ARBA" id="ARBA00023136"/>
    </source>
</evidence>
<organism evidence="9 10">
    <name type="scientific">Lolium multiflorum</name>
    <name type="common">Italian ryegrass</name>
    <name type="synonym">Lolium perenne subsp. multiflorum</name>
    <dbReference type="NCBI Taxonomy" id="4521"/>
    <lineage>
        <taxon>Eukaryota</taxon>
        <taxon>Viridiplantae</taxon>
        <taxon>Streptophyta</taxon>
        <taxon>Embryophyta</taxon>
        <taxon>Tracheophyta</taxon>
        <taxon>Spermatophyta</taxon>
        <taxon>Magnoliopsida</taxon>
        <taxon>Liliopsida</taxon>
        <taxon>Poales</taxon>
        <taxon>Poaceae</taxon>
        <taxon>BOP clade</taxon>
        <taxon>Pooideae</taxon>
        <taxon>Poodae</taxon>
        <taxon>Poeae</taxon>
        <taxon>Poeae Chloroplast Group 2 (Poeae type)</taxon>
        <taxon>Loliodinae</taxon>
        <taxon>Loliinae</taxon>
        <taxon>Lolium</taxon>
    </lineage>
</organism>
<evidence type="ECO:0000256" key="6">
    <source>
        <dbReference type="SAM" id="MobiDB-lite"/>
    </source>
</evidence>
<dbReference type="InterPro" id="IPR032675">
    <property type="entry name" value="LRR_dom_sf"/>
</dbReference>
<comment type="subcellular location">
    <subcellularLocation>
        <location evidence="1">Membrane</location>
    </subcellularLocation>
</comment>
<feature type="signal peptide" evidence="7">
    <location>
        <begin position="1"/>
        <end position="22"/>
    </location>
</feature>
<protein>
    <recommendedName>
        <fullName evidence="8">Leucine-rich repeat-containing N-terminal plant-type domain-containing protein</fullName>
    </recommendedName>
</protein>
<evidence type="ECO:0000256" key="1">
    <source>
        <dbReference type="ARBA" id="ARBA00004370"/>
    </source>
</evidence>
<name>A0AAD8X6E6_LOLMU</name>
<comment type="caution">
    <text evidence="9">The sequence shown here is derived from an EMBL/GenBank/DDBJ whole genome shotgun (WGS) entry which is preliminary data.</text>
</comment>
<dbReference type="InterPro" id="IPR013210">
    <property type="entry name" value="LRR_N_plant-typ"/>
</dbReference>
<keyword evidence="3 7" id="KW-0732">Signal</keyword>
<evidence type="ECO:0000256" key="7">
    <source>
        <dbReference type="SAM" id="SignalP"/>
    </source>
</evidence>
<dbReference type="EMBL" id="JAUUTY010000001">
    <property type="protein sequence ID" value="KAK1697310.1"/>
    <property type="molecule type" value="Genomic_DNA"/>
</dbReference>
<evidence type="ECO:0000256" key="4">
    <source>
        <dbReference type="ARBA" id="ARBA00022737"/>
    </source>
</evidence>
<accession>A0AAD8X6E6</accession>
<dbReference type="AlphaFoldDB" id="A0AAD8X6E6"/>
<dbReference type="GO" id="GO:0016020">
    <property type="term" value="C:membrane"/>
    <property type="evidence" value="ECO:0007669"/>
    <property type="project" value="UniProtKB-SubCell"/>
</dbReference>
<keyword evidence="10" id="KW-1185">Reference proteome</keyword>
<dbReference type="FunFam" id="3.80.10.10:FF:000400">
    <property type="entry name" value="Nuclear pore complex protein NUP107"/>
    <property type="match status" value="1"/>
</dbReference>
<dbReference type="Pfam" id="PF13855">
    <property type="entry name" value="LRR_8"/>
    <property type="match status" value="1"/>
</dbReference>
<reference evidence="9" key="1">
    <citation type="submission" date="2023-07" db="EMBL/GenBank/DDBJ databases">
        <title>A chromosome-level genome assembly of Lolium multiflorum.</title>
        <authorList>
            <person name="Chen Y."/>
            <person name="Copetti D."/>
            <person name="Kolliker R."/>
            <person name="Studer B."/>
        </authorList>
    </citation>
    <scope>NUCLEOTIDE SEQUENCE</scope>
    <source>
        <strain evidence="9">02402/16</strain>
        <tissue evidence="9">Leaf</tissue>
    </source>
</reference>
<evidence type="ECO:0000313" key="10">
    <source>
        <dbReference type="Proteomes" id="UP001231189"/>
    </source>
</evidence>
<dbReference type="InterPro" id="IPR001611">
    <property type="entry name" value="Leu-rich_rpt"/>
</dbReference>
<dbReference type="SUPFAM" id="SSF52058">
    <property type="entry name" value="L domain-like"/>
    <property type="match status" value="1"/>
</dbReference>
<dbReference type="PANTHER" id="PTHR47988">
    <property type="entry name" value="SOMATIC EMBRYOGENESIS RECEPTOR KINASE 1"/>
    <property type="match status" value="1"/>
</dbReference>
<gene>
    <name evidence="9" type="ORF">QYE76_014007</name>
</gene>
<feature type="domain" description="Leucine-rich repeat-containing N-terminal plant-type" evidence="8">
    <location>
        <begin position="27"/>
        <end position="66"/>
    </location>
</feature>
<sequence>MAPAVAGVIAIVLLAAVASTLAVAGLSPDAVALQAFRIGLQDPDGVLQSWDPTLADPCTWFHIICDANNRVTHIMLGYSNLSGPLSPELAKLDQLRDMMVRASNIQGTIPEEFGNLGNLISLDLSNNSISGPIPASLGKLSALRFLDLSNNDLCGTIPTSGAFQNLPPSSFANNPRLRGPGQQQDDDGC</sequence>
<dbReference type="Gene3D" id="3.80.10.10">
    <property type="entry name" value="Ribonuclease Inhibitor"/>
    <property type="match status" value="1"/>
</dbReference>
<proteinExistence type="predicted"/>